<gene>
    <name evidence="7" type="ORF">VitviT2T_014393</name>
</gene>
<keyword evidence="1" id="KW-0645">Protease</keyword>
<evidence type="ECO:0000256" key="1">
    <source>
        <dbReference type="ARBA" id="ARBA00022670"/>
    </source>
</evidence>
<feature type="region of interest" description="Disordered" evidence="5">
    <location>
        <begin position="458"/>
        <end position="489"/>
    </location>
</feature>
<dbReference type="InterPro" id="IPR036397">
    <property type="entry name" value="RNaseH_sf"/>
</dbReference>
<dbReference type="EMBL" id="CP126656">
    <property type="protein sequence ID" value="WJZ95640.1"/>
    <property type="molecule type" value="Genomic_DNA"/>
</dbReference>
<protein>
    <recommendedName>
        <fullName evidence="6">Integrase catalytic domain-containing protein</fullName>
    </recommendedName>
</protein>
<name>A0ABY9CK92_VITVI</name>
<reference evidence="7 8" key="1">
    <citation type="journal article" date="2023" name="Hortic Res">
        <title>The complete reference genome for grapevine (Vitis vinifera L.) genetics and breeding.</title>
        <authorList>
            <person name="Shi X."/>
            <person name="Cao S."/>
            <person name="Wang X."/>
            <person name="Huang S."/>
            <person name="Wang Y."/>
            <person name="Liu Z."/>
            <person name="Liu W."/>
            <person name="Leng X."/>
            <person name="Peng Y."/>
            <person name="Wang N."/>
            <person name="Wang Y."/>
            <person name="Ma Z."/>
            <person name="Xu X."/>
            <person name="Zhang F."/>
            <person name="Xue H."/>
            <person name="Zhong H."/>
            <person name="Wang Y."/>
            <person name="Zhang K."/>
            <person name="Velt A."/>
            <person name="Avia K."/>
            <person name="Holtgrawe D."/>
            <person name="Grimplet J."/>
            <person name="Matus J.T."/>
            <person name="Ware D."/>
            <person name="Wu X."/>
            <person name="Wang H."/>
            <person name="Liu C."/>
            <person name="Fang Y."/>
            <person name="Rustenholz C."/>
            <person name="Cheng Z."/>
            <person name="Xiao H."/>
            <person name="Zhou Y."/>
        </authorList>
    </citation>
    <scope>NUCLEOTIDE SEQUENCE [LARGE SCALE GENOMIC DNA]</scope>
    <source>
        <strain evidence="8">cv. Pinot noir / PN40024</strain>
        <tissue evidence="7">Leaf</tissue>
    </source>
</reference>
<dbReference type="Pfam" id="PF22936">
    <property type="entry name" value="Pol_BBD"/>
    <property type="match status" value="1"/>
</dbReference>
<evidence type="ECO:0000256" key="3">
    <source>
        <dbReference type="ARBA" id="ARBA00022750"/>
    </source>
</evidence>
<dbReference type="InterPro" id="IPR057670">
    <property type="entry name" value="SH3_retrovirus"/>
</dbReference>
<dbReference type="Pfam" id="PF25597">
    <property type="entry name" value="SH3_retrovirus"/>
    <property type="match status" value="1"/>
</dbReference>
<feature type="compositionally biased region" description="Basic and acidic residues" evidence="5">
    <location>
        <begin position="458"/>
        <end position="474"/>
    </location>
</feature>
<dbReference type="SUPFAM" id="SSF53098">
    <property type="entry name" value="Ribonuclease H-like"/>
    <property type="match status" value="1"/>
</dbReference>
<dbReference type="CDD" id="cd09272">
    <property type="entry name" value="RNase_HI_RT_Ty1"/>
    <property type="match status" value="1"/>
</dbReference>
<dbReference type="InterPro" id="IPR054722">
    <property type="entry name" value="PolX-like_BBD"/>
</dbReference>
<sequence length="991" mass="114483">MCFMAIDDLDEGSMKDKWFLDSGCSRHMTGDESKFAFVTKRKGGYVTFGDNSKERIIGQGSIGNDTSSIIESVLLVDGLKHNLLSISQLCDKGFKVIFEASHCIIKDIQNDKTIFMGHRCDNGYAINISKYDGHDRCFSSMHDQRWLWHRRLGHANMDLISQLNKDELVKGLPKINFQKDKVCQMGKQIKNSFKNKNFISTTRPLELLHMDLFGPSRIPSLGGKSYTFVIMDDVSRYTWVLFLSQKNEAFYEFSKFCNKVQNEKGFTITCIRSDHGREFENIYFEDYCNEHGINHNFSASRTPQQNGVVERKNRTLQEMARTMLNENNLPKYFWAEAINASCYVLNRILLKSILKKTPYELWKNKKPNISYFKVFGCKCFILNTKDNLGKFDAKSDVGIFLGYLTSSKAFRVFNKRTTVVEESIHIIFYETNNSLQERESFDDDLGLETSMGKLQIDDRRQHEEVVEDPKKEESPLALPPPQQVQGESSQDLPKDWKFVINHPQDQIIGNPFSGIRTRSSLINICNNLAFISQIEPKNIKDALVDENWMIAMQEELNQFERSEVWELVLRPQNQSVIETKWVFRNKMNENGIIIRNKARLVAQGFNQEEGIDYEETFAPVARLEAIRMLLAFACFKDFVLYQMDVKSVFLNGFINEEVYVEQPPSFQSFNFPNHVFRLKKALYGLKQAPRVWYERLSKFILKKGFKMGKIDTTFFIKAKDNDMFLVQIYVDNIIFGATNVSLCEEFSKCMHSEFEMSMMGELNFFLGLQIKQLKEGTFINQAKYIRDFLKRFNMEEAKTMKTPMSSSIKLDMDEKGKPVNSTMYRGMIGSLLYLTASRPDIMYSVCLCARFQSCPKESHLSAIKRILRYLKGTMDIGLWYPKGDNFELIGYSDADFAGCKVERKSTSDTCHFLGHSLVSWHSKKQNSVALSTAEAEYIAADLCCAQILWMKQTLSDFNLIFEHVPIKCDNTSTINISKNPVQHSRTKHIEI</sequence>
<dbReference type="InterPro" id="IPR001584">
    <property type="entry name" value="Integrase_cat-core"/>
</dbReference>
<evidence type="ECO:0000313" key="8">
    <source>
        <dbReference type="Proteomes" id="UP001227230"/>
    </source>
</evidence>
<evidence type="ECO:0000256" key="2">
    <source>
        <dbReference type="ARBA" id="ARBA00022723"/>
    </source>
</evidence>
<evidence type="ECO:0000256" key="4">
    <source>
        <dbReference type="ARBA" id="ARBA00022801"/>
    </source>
</evidence>
<dbReference type="SUPFAM" id="SSF56672">
    <property type="entry name" value="DNA/RNA polymerases"/>
    <property type="match status" value="1"/>
</dbReference>
<dbReference type="InterPro" id="IPR025724">
    <property type="entry name" value="GAG-pre-integrase_dom"/>
</dbReference>
<keyword evidence="4" id="KW-0378">Hydrolase</keyword>
<dbReference type="InterPro" id="IPR043502">
    <property type="entry name" value="DNA/RNA_pol_sf"/>
</dbReference>
<evidence type="ECO:0000259" key="6">
    <source>
        <dbReference type="PROSITE" id="PS50994"/>
    </source>
</evidence>
<feature type="domain" description="Integrase catalytic" evidence="6">
    <location>
        <begin position="200"/>
        <end position="366"/>
    </location>
</feature>
<dbReference type="Proteomes" id="UP001227230">
    <property type="component" value="Chromosome 9"/>
</dbReference>
<dbReference type="PROSITE" id="PS50994">
    <property type="entry name" value="INTEGRASE"/>
    <property type="match status" value="1"/>
</dbReference>
<evidence type="ECO:0000313" key="7">
    <source>
        <dbReference type="EMBL" id="WJZ95640.1"/>
    </source>
</evidence>
<proteinExistence type="predicted"/>
<dbReference type="InterPro" id="IPR039537">
    <property type="entry name" value="Retrotran_Ty1/copia-like"/>
</dbReference>
<keyword evidence="2" id="KW-0479">Metal-binding</keyword>
<organism evidence="7 8">
    <name type="scientific">Vitis vinifera</name>
    <name type="common">Grape</name>
    <dbReference type="NCBI Taxonomy" id="29760"/>
    <lineage>
        <taxon>Eukaryota</taxon>
        <taxon>Viridiplantae</taxon>
        <taxon>Streptophyta</taxon>
        <taxon>Embryophyta</taxon>
        <taxon>Tracheophyta</taxon>
        <taxon>Spermatophyta</taxon>
        <taxon>Magnoliopsida</taxon>
        <taxon>eudicotyledons</taxon>
        <taxon>Gunneridae</taxon>
        <taxon>Pentapetalae</taxon>
        <taxon>rosids</taxon>
        <taxon>Vitales</taxon>
        <taxon>Vitaceae</taxon>
        <taxon>Viteae</taxon>
        <taxon>Vitis</taxon>
    </lineage>
</organism>
<dbReference type="PANTHER" id="PTHR42648">
    <property type="entry name" value="TRANSPOSASE, PUTATIVE-RELATED"/>
    <property type="match status" value="1"/>
</dbReference>
<dbReference type="Pfam" id="PF07727">
    <property type="entry name" value="RVT_2"/>
    <property type="match status" value="1"/>
</dbReference>
<dbReference type="InterPro" id="IPR013103">
    <property type="entry name" value="RVT_2"/>
</dbReference>
<dbReference type="Pfam" id="PF13976">
    <property type="entry name" value="gag_pre-integrs"/>
    <property type="match status" value="1"/>
</dbReference>
<accession>A0ABY9CK92</accession>
<keyword evidence="3" id="KW-0064">Aspartyl protease</keyword>
<evidence type="ECO:0000256" key="5">
    <source>
        <dbReference type="SAM" id="MobiDB-lite"/>
    </source>
</evidence>
<dbReference type="Pfam" id="PF00665">
    <property type="entry name" value="rve"/>
    <property type="match status" value="1"/>
</dbReference>
<dbReference type="Gene3D" id="3.30.420.10">
    <property type="entry name" value="Ribonuclease H-like superfamily/Ribonuclease H"/>
    <property type="match status" value="1"/>
</dbReference>
<keyword evidence="8" id="KW-1185">Reference proteome</keyword>
<dbReference type="InterPro" id="IPR012337">
    <property type="entry name" value="RNaseH-like_sf"/>
</dbReference>
<dbReference type="PANTHER" id="PTHR42648:SF32">
    <property type="entry name" value="RIBONUCLEASE H-LIKE DOMAIN, GAG-PRE-INTEGRASE DOMAIN PROTEIN-RELATED"/>
    <property type="match status" value="1"/>
</dbReference>